<name>A0A1R3T7S8_9BACT</name>
<proteinExistence type="inferred from homology"/>
<evidence type="ECO:0000256" key="2">
    <source>
        <dbReference type="ARBA" id="ARBA00022801"/>
    </source>
</evidence>
<dbReference type="KEGG" id="psac:PSM36_3364"/>
<keyword evidence="2 3" id="KW-0378">Hydrolase</keyword>
<protein>
    <submittedName>
        <fullName evidence="6">Beta-glucosidase</fullName>
        <ecNumber evidence="6">3.2.1.21</ecNumber>
    </submittedName>
</protein>
<evidence type="ECO:0000259" key="5">
    <source>
        <dbReference type="SMART" id="SM01217"/>
    </source>
</evidence>
<keyword evidence="4" id="KW-0732">Signal</keyword>
<feature type="chain" id="PRO_5012526097" evidence="4">
    <location>
        <begin position="23"/>
        <end position="793"/>
    </location>
</feature>
<feature type="signal peptide" evidence="4">
    <location>
        <begin position="1"/>
        <end position="22"/>
    </location>
</feature>
<dbReference type="InterPro" id="IPR002772">
    <property type="entry name" value="Glyco_hydro_3_C"/>
</dbReference>
<dbReference type="InterPro" id="IPR017853">
    <property type="entry name" value="GH"/>
</dbReference>
<dbReference type="GO" id="GO:0008422">
    <property type="term" value="F:beta-glucosidase activity"/>
    <property type="evidence" value="ECO:0007669"/>
    <property type="project" value="UniProtKB-EC"/>
</dbReference>
<dbReference type="EMBL" id="LT605205">
    <property type="protein sequence ID" value="SCD22149.1"/>
    <property type="molecule type" value="Genomic_DNA"/>
</dbReference>
<dbReference type="SMART" id="SM01217">
    <property type="entry name" value="Fn3_like"/>
    <property type="match status" value="1"/>
</dbReference>
<organism evidence="6 7">
    <name type="scientific">Proteiniphilum saccharofermentans</name>
    <dbReference type="NCBI Taxonomy" id="1642647"/>
    <lineage>
        <taxon>Bacteria</taxon>
        <taxon>Pseudomonadati</taxon>
        <taxon>Bacteroidota</taxon>
        <taxon>Bacteroidia</taxon>
        <taxon>Bacteroidales</taxon>
        <taxon>Dysgonomonadaceae</taxon>
        <taxon>Proteiniphilum</taxon>
    </lineage>
</organism>
<dbReference type="EC" id="3.2.1.21" evidence="6"/>
<dbReference type="PROSITE" id="PS00775">
    <property type="entry name" value="GLYCOSYL_HYDROL_F3"/>
    <property type="match status" value="1"/>
</dbReference>
<comment type="similarity">
    <text evidence="1 3">Belongs to the glycosyl hydrolase 3 family.</text>
</comment>
<dbReference type="InterPro" id="IPR013783">
    <property type="entry name" value="Ig-like_fold"/>
</dbReference>
<dbReference type="Pfam" id="PF14310">
    <property type="entry name" value="Fn3-like"/>
    <property type="match status" value="1"/>
</dbReference>
<dbReference type="InterPro" id="IPR051915">
    <property type="entry name" value="Cellulose_Degrad_GH3"/>
</dbReference>
<dbReference type="Gene3D" id="3.40.50.1700">
    <property type="entry name" value="Glycoside hydrolase family 3 C-terminal domain"/>
    <property type="match status" value="1"/>
</dbReference>
<dbReference type="SUPFAM" id="SSF51445">
    <property type="entry name" value="(Trans)glycosidases"/>
    <property type="match status" value="1"/>
</dbReference>
<dbReference type="InterPro" id="IPR001764">
    <property type="entry name" value="Glyco_hydro_3_N"/>
</dbReference>
<dbReference type="RefSeq" id="WP_076931840.1">
    <property type="nucleotide sequence ID" value="NZ_LT605205.1"/>
</dbReference>
<evidence type="ECO:0000313" key="7">
    <source>
        <dbReference type="Proteomes" id="UP000187464"/>
    </source>
</evidence>
<dbReference type="PRINTS" id="PR00133">
    <property type="entry name" value="GLHYDRLASE3"/>
</dbReference>
<dbReference type="SUPFAM" id="SSF52279">
    <property type="entry name" value="Beta-D-glucan exohydrolase, C-terminal domain"/>
    <property type="match status" value="1"/>
</dbReference>
<accession>A0A1R3T7S8</accession>
<dbReference type="InterPro" id="IPR026891">
    <property type="entry name" value="Fn3-like"/>
</dbReference>
<dbReference type="AlphaFoldDB" id="A0A1R3T7S8"/>
<dbReference type="InterPro" id="IPR036962">
    <property type="entry name" value="Glyco_hydro_3_N_sf"/>
</dbReference>
<dbReference type="PANTHER" id="PTHR30620">
    <property type="entry name" value="PERIPLASMIC BETA-GLUCOSIDASE-RELATED"/>
    <property type="match status" value="1"/>
</dbReference>
<dbReference type="STRING" id="1642647.PSM36_3364"/>
<dbReference type="GO" id="GO:0009251">
    <property type="term" value="P:glucan catabolic process"/>
    <property type="evidence" value="ECO:0007669"/>
    <property type="project" value="TreeGrafter"/>
</dbReference>
<dbReference type="Gene3D" id="2.60.40.10">
    <property type="entry name" value="Immunoglobulins"/>
    <property type="match status" value="1"/>
</dbReference>
<dbReference type="PANTHER" id="PTHR30620:SF123">
    <property type="entry name" value="BETA-XYLOSIDASE"/>
    <property type="match status" value="1"/>
</dbReference>
<keyword evidence="3 6" id="KW-0326">Glycosidase</keyword>
<dbReference type="Gene3D" id="3.20.20.300">
    <property type="entry name" value="Glycoside hydrolase, family 3, N-terminal domain"/>
    <property type="match status" value="1"/>
</dbReference>
<evidence type="ECO:0000313" key="6">
    <source>
        <dbReference type="EMBL" id="SCD22149.1"/>
    </source>
</evidence>
<dbReference type="Pfam" id="PF01915">
    <property type="entry name" value="Glyco_hydro_3_C"/>
    <property type="match status" value="1"/>
</dbReference>
<gene>
    <name evidence="6" type="ORF">PSM36_3364</name>
</gene>
<dbReference type="FunFam" id="2.60.40.10:FF:000495">
    <property type="entry name" value="Periplasmic beta-glucosidase"/>
    <property type="match status" value="1"/>
</dbReference>
<dbReference type="Pfam" id="PF00933">
    <property type="entry name" value="Glyco_hydro_3"/>
    <property type="match status" value="1"/>
</dbReference>
<dbReference type="InterPro" id="IPR019800">
    <property type="entry name" value="Glyco_hydro_3_AS"/>
</dbReference>
<reference evidence="6 7" key="1">
    <citation type="submission" date="2016-08" db="EMBL/GenBank/DDBJ databases">
        <authorList>
            <person name="Seilhamer J.J."/>
        </authorList>
    </citation>
    <scope>NUCLEOTIDE SEQUENCE [LARGE SCALE GENOMIC DNA]</scope>
    <source>
        <strain evidence="6">M3/6</strain>
    </source>
</reference>
<dbReference type="InterPro" id="IPR036881">
    <property type="entry name" value="Glyco_hydro_3_C_sf"/>
</dbReference>
<dbReference type="FunFam" id="3.40.50.1700:FF:000009">
    <property type="entry name" value="Periplasmic beta-glucosidase"/>
    <property type="match status" value="1"/>
</dbReference>
<feature type="domain" description="Fibronectin type III-like" evidence="5">
    <location>
        <begin position="701"/>
        <end position="770"/>
    </location>
</feature>
<dbReference type="Proteomes" id="UP000187464">
    <property type="component" value="Chromosome I"/>
</dbReference>
<evidence type="ECO:0000256" key="3">
    <source>
        <dbReference type="RuleBase" id="RU361161"/>
    </source>
</evidence>
<sequence>MKKQVTFIVVLCFCVVTQLSMAQQRYKDSSAPVEERVKDLLSLMTTEEKIGQLCFPTGWEMYTKTGEYSVTPSDLFRERMQAMPLGGFWATLRADPWTRKTLQTGLNPRLAANALNELQKYTVEHTRLGIPLFFAEECMHGHMAIGTTVFPTGLGQGSTWNPGLIRQMAEAIALETRLQGAHIGYGPILDLAREPRWSRVEETFGEDPVLTAKLGISFVQGLQGNDIRDGRHIYSTPKHFAAYGVPLGGHNGQQAHIGMRELFSDHLLPFKKVTAAGVKTLMTSYNAIDGIPATAHRFLLKDVLRDQWSFDGFVFSDLGSIEGIAGTHRVAPDIKHAAAMALQAGVDADLGGNAYGRNLARALEEGLVTMQDIDDAVANILRLKFEMGLFEDPYVDPAQASRLVRSETHKQIAREVARQGTVLLKNSDGLLPLPKEIGSIAVIGPNADNIYNQLGDYTAPQERSNIVTVLDGVRQAVSPRTVVRYAKGCAIRDTTQSDIEEAVQIARRSDVILLVVGGSSARDFKTEYIETGAATVGNNRDEILPDMESGEGYDRSSLNLLGDQEKLLDALADTGKPLIVVYIQGRPLNMNNASVKADALLTAWYPGQEGGHAIADILFGDYNPAGRLPVSVPRSVGQLPVYYSLGRQADYVDGGSSPLYAFGYGLSYTDFRYDNLSVKVEQDHVRVSCTVTNTGGIDGDEVVQLYVRDNVSSVVTPPIQLKDFQRIHIRKDESKNVEFTLTHDDLALYNIYMQRITEPGEFTVMIGAASSDIRLRDSFLIEEWISPARNSVR</sequence>
<keyword evidence="7" id="KW-1185">Reference proteome</keyword>
<evidence type="ECO:0000256" key="4">
    <source>
        <dbReference type="SAM" id="SignalP"/>
    </source>
</evidence>
<evidence type="ECO:0000256" key="1">
    <source>
        <dbReference type="ARBA" id="ARBA00005336"/>
    </source>
</evidence>